<feature type="chain" id="PRO_5047011824" description="GPI anchored serine-threonine rich protein" evidence="2">
    <location>
        <begin position="20"/>
        <end position="174"/>
    </location>
</feature>
<accession>A0ABR3ZS31</accession>
<keyword evidence="2" id="KW-0732">Signal</keyword>
<organism evidence="3 4">
    <name type="scientific">Sporothrix stenoceras</name>
    <dbReference type="NCBI Taxonomy" id="5173"/>
    <lineage>
        <taxon>Eukaryota</taxon>
        <taxon>Fungi</taxon>
        <taxon>Dikarya</taxon>
        <taxon>Ascomycota</taxon>
        <taxon>Pezizomycotina</taxon>
        <taxon>Sordariomycetes</taxon>
        <taxon>Sordariomycetidae</taxon>
        <taxon>Ophiostomatales</taxon>
        <taxon>Ophiostomataceae</taxon>
        <taxon>Sporothrix</taxon>
    </lineage>
</organism>
<evidence type="ECO:0000256" key="2">
    <source>
        <dbReference type="SAM" id="SignalP"/>
    </source>
</evidence>
<dbReference type="Proteomes" id="UP001583186">
    <property type="component" value="Unassembled WGS sequence"/>
</dbReference>
<gene>
    <name evidence="3" type="ORF">Sste5346_000869</name>
</gene>
<feature type="signal peptide" evidence="2">
    <location>
        <begin position="1"/>
        <end position="19"/>
    </location>
</feature>
<evidence type="ECO:0000313" key="3">
    <source>
        <dbReference type="EMBL" id="KAL1902957.1"/>
    </source>
</evidence>
<comment type="caution">
    <text evidence="3">The sequence shown here is derived from an EMBL/GenBank/DDBJ whole genome shotgun (WGS) entry which is preliminary data.</text>
</comment>
<dbReference type="EMBL" id="JAWCUI010000003">
    <property type="protein sequence ID" value="KAL1902957.1"/>
    <property type="molecule type" value="Genomic_DNA"/>
</dbReference>
<name>A0ABR3ZS31_9PEZI</name>
<evidence type="ECO:0000256" key="1">
    <source>
        <dbReference type="SAM" id="MobiDB-lite"/>
    </source>
</evidence>
<reference evidence="3 4" key="1">
    <citation type="journal article" date="2024" name="IMA Fungus">
        <title>IMA Genome - F19 : A genome assembly and annotation guide to empower mycologists, including annotated draft genome sequences of Ceratocystis pirilliformis, Diaporthe australafricana, Fusarium ophioides, Paecilomyces lecythidis, and Sporothrix stenoceras.</title>
        <authorList>
            <person name="Aylward J."/>
            <person name="Wilson A.M."/>
            <person name="Visagie C.M."/>
            <person name="Spraker J."/>
            <person name="Barnes I."/>
            <person name="Buitendag C."/>
            <person name="Ceriani C."/>
            <person name="Del Mar Angel L."/>
            <person name="du Plessis D."/>
            <person name="Fuchs T."/>
            <person name="Gasser K."/>
            <person name="Kramer D."/>
            <person name="Li W."/>
            <person name="Munsamy K."/>
            <person name="Piso A."/>
            <person name="Price J.L."/>
            <person name="Sonnekus B."/>
            <person name="Thomas C."/>
            <person name="van der Nest A."/>
            <person name="van Dijk A."/>
            <person name="van Heerden A."/>
            <person name="van Vuuren N."/>
            <person name="Yilmaz N."/>
            <person name="Duong T.A."/>
            <person name="van der Merwe N.A."/>
            <person name="Wingfield M.J."/>
            <person name="Wingfield B.D."/>
        </authorList>
    </citation>
    <scope>NUCLEOTIDE SEQUENCE [LARGE SCALE GENOMIC DNA]</scope>
    <source>
        <strain evidence="3 4">CMW 5346</strain>
    </source>
</reference>
<protein>
    <recommendedName>
        <fullName evidence="5">GPI anchored serine-threonine rich protein</fullName>
    </recommendedName>
</protein>
<sequence>MQFLTVAALLASAVSVSAAATTSATAPVATSACAAQNILDACIETETNLLDSCGTNDWDCKCNAYGNMVTCYNNCPNDQTVSTVKGQQQIFCGYASQYPSSTTAAAKKTGNTATTATKATGTNSASGSESSGSATSGTAAGTATAATETNSGADLAFKSGSMLFAVAGMVAALL</sequence>
<proteinExistence type="predicted"/>
<evidence type="ECO:0008006" key="5">
    <source>
        <dbReference type="Google" id="ProtNLM"/>
    </source>
</evidence>
<evidence type="ECO:0000313" key="4">
    <source>
        <dbReference type="Proteomes" id="UP001583186"/>
    </source>
</evidence>
<feature type="region of interest" description="Disordered" evidence="1">
    <location>
        <begin position="115"/>
        <end position="139"/>
    </location>
</feature>
<keyword evidence="4" id="KW-1185">Reference proteome</keyword>